<reference evidence="1 2" key="2">
    <citation type="journal article" date="2022" name="Mol. Ecol. Resour.">
        <title>The genomes of chicory, endive, great burdock and yacon provide insights into Asteraceae paleo-polyploidization history and plant inulin production.</title>
        <authorList>
            <person name="Fan W."/>
            <person name="Wang S."/>
            <person name="Wang H."/>
            <person name="Wang A."/>
            <person name="Jiang F."/>
            <person name="Liu H."/>
            <person name="Zhao H."/>
            <person name="Xu D."/>
            <person name="Zhang Y."/>
        </authorList>
    </citation>
    <scope>NUCLEOTIDE SEQUENCE [LARGE SCALE GENOMIC DNA]</scope>
    <source>
        <strain evidence="2">cv. Yunnan</strain>
        <tissue evidence="1">Leaves</tissue>
    </source>
</reference>
<evidence type="ECO:0000313" key="1">
    <source>
        <dbReference type="EMBL" id="KAI3730760.1"/>
    </source>
</evidence>
<protein>
    <submittedName>
        <fullName evidence="1">Uncharacterized protein</fullName>
    </submittedName>
</protein>
<comment type="caution">
    <text evidence="1">The sequence shown here is derived from an EMBL/GenBank/DDBJ whole genome shotgun (WGS) entry which is preliminary data.</text>
</comment>
<keyword evidence="2" id="KW-1185">Reference proteome</keyword>
<proteinExistence type="predicted"/>
<accession>A0ACB9C972</accession>
<name>A0ACB9C972_9ASTR</name>
<evidence type="ECO:0000313" key="2">
    <source>
        <dbReference type="Proteomes" id="UP001056120"/>
    </source>
</evidence>
<dbReference type="EMBL" id="CM042038">
    <property type="protein sequence ID" value="KAI3730760.1"/>
    <property type="molecule type" value="Genomic_DNA"/>
</dbReference>
<organism evidence="1 2">
    <name type="scientific">Smallanthus sonchifolius</name>
    <dbReference type="NCBI Taxonomy" id="185202"/>
    <lineage>
        <taxon>Eukaryota</taxon>
        <taxon>Viridiplantae</taxon>
        <taxon>Streptophyta</taxon>
        <taxon>Embryophyta</taxon>
        <taxon>Tracheophyta</taxon>
        <taxon>Spermatophyta</taxon>
        <taxon>Magnoliopsida</taxon>
        <taxon>eudicotyledons</taxon>
        <taxon>Gunneridae</taxon>
        <taxon>Pentapetalae</taxon>
        <taxon>asterids</taxon>
        <taxon>campanulids</taxon>
        <taxon>Asterales</taxon>
        <taxon>Asteraceae</taxon>
        <taxon>Asteroideae</taxon>
        <taxon>Heliantheae alliance</taxon>
        <taxon>Millerieae</taxon>
        <taxon>Smallanthus</taxon>
    </lineage>
</organism>
<gene>
    <name evidence="1" type="ORF">L1987_61936</name>
</gene>
<dbReference type="Proteomes" id="UP001056120">
    <property type="component" value="Linkage Group LG21"/>
</dbReference>
<sequence length="69" mass="7196">MGSLGTICLAYMSNTRYLDYIMSGPCFTINQSPAFGPAGRLLDKVSVSLTGLVLKGPPSSSPLAISEEA</sequence>
<reference evidence="2" key="1">
    <citation type="journal article" date="2022" name="Mol. Ecol. Resour.">
        <title>The genomes of chicory, endive, great burdock and yacon provide insights into Asteraceae palaeo-polyploidization history and plant inulin production.</title>
        <authorList>
            <person name="Fan W."/>
            <person name="Wang S."/>
            <person name="Wang H."/>
            <person name="Wang A."/>
            <person name="Jiang F."/>
            <person name="Liu H."/>
            <person name="Zhao H."/>
            <person name="Xu D."/>
            <person name="Zhang Y."/>
        </authorList>
    </citation>
    <scope>NUCLEOTIDE SEQUENCE [LARGE SCALE GENOMIC DNA]</scope>
    <source>
        <strain evidence="2">cv. Yunnan</strain>
    </source>
</reference>